<dbReference type="RefSeq" id="WP_284151767.1">
    <property type="nucleotide sequence ID" value="NZ_AP025516.1"/>
</dbReference>
<dbReference type="EMBL" id="AP025516">
    <property type="protein sequence ID" value="BDD88399.1"/>
    <property type="molecule type" value="Genomic_DNA"/>
</dbReference>
<protein>
    <submittedName>
        <fullName evidence="6">Cyclopropane-fatty-acyl-phospholipid synthase</fullName>
    </submittedName>
</protein>
<gene>
    <name evidence="6" type="primary">cfa_1</name>
    <name evidence="6" type="ORF">DPPLL_27640</name>
</gene>
<dbReference type="InterPro" id="IPR003333">
    <property type="entry name" value="CMAS"/>
</dbReference>
<dbReference type="InterPro" id="IPR029063">
    <property type="entry name" value="SAM-dependent_MTases_sf"/>
</dbReference>
<dbReference type="InterPro" id="IPR050723">
    <property type="entry name" value="CFA/CMAS"/>
</dbReference>
<keyword evidence="5" id="KW-0443">Lipid metabolism</keyword>
<dbReference type="Gene3D" id="3.40.50.150">
    <property type="entry name" value="Vaccinia Virus protein VP39"/>
    <property type="match status" value="1"/>
</dbReference>
<proteinExistence type="inferred from homology"/>
<keyword evidence="3" id="KW-0808">Transferase</keyword>
<dbReference type="Proteomes" id="UP000830055">
    <property type="component" value="Chromosome"/>
</dbReference>
<accession>A0ABN6M692</accession>
<keyword evidence="2" id="KW-0489">Methyltransferase</keyword>
<dbReference type="SUPFAM" id="SSF53335">
    <property type="entry name" value="S-adenosyl-L-methionine-dependent methyltransferases"/>
    <property type="match status" value="1"/>
</dbReference>
<evidence type="ECO:0000256" key="1">
    <source>
        <dbReference type="ARBA" id="ARBA00010815"/>
    </source>
</evidence>
<evidence type="ECO:0000256" key="2">
    <source>
        <dbReference type="ARBA" id="ARBA00022603"/>
    </source>
</evidence>
<name>A0ABN6M692_9BACT</name>
<evidence type="ECO:0000256" key="5">
    <source>
        <dbReference type="ARBA" id="ARBA00023098"/>
    </source>
</evidence>
<dbReference type="PANTHER" id="PTHR43667">
    <property type="entry name" value="CYCLOPROPANE-FATTY-ACYL-PHOSPHOLIPID SYNTHASE"/>
    <property type="match status" value="1"/>
</dbReference>
<comment type="similarity">
    <text evidence="1">Belongs to the CFA/CMAS family.</text>
</comment>
<keyword evidence="4" id="KW-0949">S-adenosyl-L-methionine</keyword>
<dbReference type="Pfam" id="PF02353">
    <property type="entry name" value="CMAS"/>
    <property type="match status" value="1"/>
</dbReference>
<organism evidence="6 7">
    <name type="scientific">Desulfofustis limnaeus</name>
    <dbReference type="NCBI Taxonomy" id="2740163"/>
    <lineage>
        <taxon>Bacteria</taxon>
        <taxon>Pseudomonadati</taxon>
        <taxon>Thermodesulfobacteriota</taxon>
        <taxon>Desulfobulbia</taxon>
        <taxon>Desulfobulbales</taxon>
        <taxon>Desulfocapsaceae</taxon>
        <taxon>Desulfofustis</taxon>
    </lineage>
</organism>
<dbReference type="PIRSF" id="PIRSF003085">
    <property type="entry name" value="CMAS"/>
    <property type="match status" value="1"/>
</dbReference>
<keyword evidence="7" id="KW-1185">Reference proteome</keyword>
<evidence type="ECO:0000313" key="6">
    <source>
        <dbReference type="EMBL" id="BDD88399.1"/>
    </source>
</evidence>
<dbReference type="CDD" id="cd02440">
    <property type="entry name" value="AdoMet_MTases"/>
    <property type="match status" value="1"/>
</dbReference>
<evidence type="ECO:0000256" key="4">
    <source>
        <dbReference type="ARBA" id="ARBA00022691"/>
    </source>
</evidence>
<sequence>MTTIAPSRPFTDRLAAPSFLQGRARDLTHRLLGRLRFGRLTLIDQDGRTTFGSDDSVSATMIIRDPRAYPRILSGGSVGAAEAYIDGWWESEQLTEVIRIITRNQSLLQDMEQQSSRLMRLLRRFGHWWRRNRRRAAKANIIAHYDLGNQLYASFLDPTMMYSAAIYPQPDSSLEEASRHKLDHICRRLRLGPQDRVVEIGSGWGGFALHAAAHYGCHVTTTTISEAQFEEAARRIKEAGLEERITLLKKDYRDLQGSYNKLVSIEMIEAVGHAFLPDFFRKCMSLLKPDGELLIQAITIRDHKYESYLGDVDFIQQHIFPGGCLTSNSRMLKVLADHTDLVVRTIEDFGLGYARTLNHWRSRFLAAFPELKEHGYDERFRRLWDFYLCYCEGGFLERAISVVQLVADRPQHRMDRVTS</sequence>
<evidence type="ECO:0000313" key="7">
    <source>
        <dbReference type="Proteomes" id="UP000830055"/>
    </source>
</evidence>
<dbReference type="PANTHER" id="PTHR43667:SF2">
    <property type="entry name" value="FATTY ACID C-METHYL TRANSFERASE"/>
    <property type="match status" value="1"/>
</dbReference>
<reference evidence="6 7" key="1">
    <citation type="submission" date="2022-01" db="EMBL/GenBank/DDBJ databases">
        <title>Desulfofustis limnae sp. nov., a novel mesophilic sulfate-reducing bacterium isolated from marsh soil.</title>
        <authorList>
            <person name="Watanabe M."/>
            <person name="Takahashi A."/>
            <person name="Kojima H."/>
            <person name="Fukui M."/>
        </authorList>
    </citation>
    <scope>NUCLEOTIDE SEQUENCE [LARGE SCALE GENOMIC DNA]</scope>
    <source>
        <strain evidence="6 7">PPLL</strain>
    </source>
</reference>
<evidence type="ECO:0000256" key="3">
    <source>
        <dbReference type="ARBA" id="ARBA00022679"/>
    </source>
</evidence>